<reference evidence="2" key="2">
    <citation type="journal article" date="2023" name="Int. J. Mol. Sci.">
        <title>De Novo Assembly and Annotation of 11 Diverse Shrub Willow (Salix) Genomes Reveals Novel Gene Organization in Sex-Linked Regions.</title>
        <authorList>
            <person name="Hyden B."/>
            <person name="Feng K."/>
            <person name="Yates T.B."/>
            <person name="Jawdy S."/>
            <person name="Cereghino C."/>
            <person name="Smart L.B."/>
            <person name="Muchero W."/>
        </authorList>
    </citation>
    <scope>NUCLEOTIDE SEQUENCE</scope>
    <source>
        <tissue evidence="2">Shoot tip</tissue>
    </source>
</reference>
<dbReference type="EMBL" id="JAPFFK010000009">
    <property type="protein sequence ID" value="KAJ6744071.1"/>
    <property type="molecule type" value="Genomic_DNA"/>
</dbReference>
<evidence type="ECO:0000313" key="2">
    <source>
        <dbReference type="EMBL" id="KAJ6744071.1"/>
    </source>
</evidence>
<accession>A0A9Q0ZRH7</accession>
<evidence type="ECO:0000256" key="1">
    <source>
        <dbReference type="SAM" id="MobiDB-lite"/>
    </source>
</evidence>
<reference evidence="2" key="1">
    <citation type="submission" date="2022-11" db="EMBL/GenBank/DDBJ databases">
        <authorList>
            <person name="Hyden B.L."/>
            <person name="Feng K."/>
            <person name="Yates T."/>
            <person name="Jawdy S."/>
            <person name="Smart L.B."/>
            <person name="Muchero W."/>
        </authorList>
    </citation>
    <scope>NUCLEOTIDE SEQUENCE</scope>
    <source>
        <tissue evidence="2">Shoot tip</tissue>
    </source>
</reference>
<protein>
    <submittedName>
        <fullName evidence="2">Uncharacterized protein</fullName>
    </submittedName>
</protein>
<proteinExistence type="predicted"/>
<sequence>MTGMWNRRPSWSSMSDNSLNSCGVGLAGLISSGSRL</sequence>
<feature type="compositionally biased region" description="Low complexity" evidence="1">
    <location>
        <begin position="10"/>
        <end position="21"/>
    </location>
</feature>
<organism evidence="2 3">
    <name type="scientific">Salix purpurea</name>
    <name type="common">Purple osier willow</name>
    <dbReference type="NCBI Taxonomy" id="77065"/>
    <lineage>
        <taxon>Eukaryota</taxon>
        <taxon>Viridiplantae</taxon>
        <taxon>Streptophyta</taxon>
        <taxon>Embryophyta</taxon>
        <taxon>Tracheophyta</taxon>
        <taxon>Spermatophyta</taxon>
        <taxon>Magnoliopsida</taxon>
        <taxon>eudicotyledons</taxon>
        <taxon>Gunneridae</taxon>
        <taxon>Pentapetalae</taxon>
        <taxon>rosids</taxon>
        <taxon>fabids</taxon>
        <taxon>Malpighiales</taxon>
        <taxon>Salicaceae</taxon>
        <taxon>Saliceae</taxon>
        <taxon>Salix</taxon>
    </lineage>
</organism>
<evidence type="ECO:0000313" key="3">
    <source>
        <dbReference type="Proteomes" id="UP001151532"/>
    </source>
</evidence>
<feature type="region of interest" description="Disordered" evidence="1">
    <location>
        <begin position="1"/>
        <end position="21"/>
    </location>
</feature>
<keyword evidence="3" id="KW-1185">Reference proteome</keyword>
<gene>
    <name evidence="2" type="ORF">OIU79_030397</name>
</gene>
<dbReference type="AlphaFoldDB" id="A0A9Q0ZRH7"/>
<dbReference type="Proteomes" id="UP001151532">
    <property type="component" value="Chromosome 19"/>
</dbReference>
<name>A0A9Q0ZRH7_SALPP</name>
<comment type="caution">
    <text evidence="2">The sequence shown here is derived from an EMBL/GenBank/DDBJ whole genome shotgun (WGS) entry which is preliminary data.</text>
</comment>